<dbReference type="OrthoDB" id="19679at2759"/>
<name>A0A6P6QEB1_CARAU</name>
<evidence type="ECO:0000313" key="5">
    <source>
        <dbReference type="RefSeq" id="XP_026130450.1"/>
    </source>
</evidence>
<dbReference type="RefSeq" id="XP_026130450.1">
    <property type="nucleotide sequence ID" value="XM_026274665.1"/>
</dbReference>
<protein>
    <submittedName>
        <fullName evidence="5">Splicing factor ESS-2 homolog</fullName>
    </submittedName>
</protein>
<dbReference type="PANTHER" id="PTHR12940">
    <property type="entry name" value="ES-2 PROTEIN - RELATED"/>
    <property type="match status" value="1"/>
</dbReference>
<evidence type="ECO:0000256" key="2">
    <source>
        <dbReference type="ARBA" id="ARBA00009072"/>
    </source>
</evidence>
<organism evidence="4 5">
    <name type="scientific">Carassius auratus</name>
    <name type="common">Goldfish</name>
    <dbReference type="NCBI Taxonomy" id="7957"/>
    <lineage>
        <taxon>Eukaryota</taxon>
        <taxon>Metazoa</taxon>
        <taxon>Chordata</taxon>
        <taxon>Craniata</taxon>
        <taxon>Vertebrata</taxon>
        <taxon>Euteleostomi</taxon>
        <taxon>Actinopterygii</taxon>
        <taxon>Neopterygii</taxon>
        <taxon>Teleostei</taxon>
        <taxon>Ostariophysi</taxon>
        <taxon>Cypriniformes</taxon>
        <taxon>Cyprinidae</taxon>
        <taxon>Cyprininae</taxon>
        <taxon>Carassius</taxon>
    </lineage>
</organism>
<dbReference type="AlphaFoldDB" id="A0A6P6QEB1"/>
<evidence type="ECO:0000256" key="1">
    <source>
        <dbReference type="ARBA" id="ARBA00004123"/>
    </source>
</evidence>
<comment type="subcellular location">
    <subcellularLocation>
        <location evidence="1">Nucleus</location>
    </subcellularLocation>
</comment>
<dbReference type="GO" id="GO:0071013">
    <property type="term" value="C:catalytic step 2 spliceosome"/>
    <property type="evidence" value="ECO:0007669"/>
    <property type="project" value="TreeGrafter"/>
</dbReference>
<reference evidence="5" key="1">
    <citation type="submission" date="2025-08" db="UniProtKB">
        <authorList>
            <consortium name="RefSeq"/>
        </authorList>
    </citation>
    <scope>IDENTIFICATION</scope>
    <source>
        <strain evidence="5">Wakin</strain>
        <tissue evidence="5">Muscle</tissue>
    </source>
</reference>
<proteinExistence type="inferred from homology"/>
<keyword evidence="4" id="KW-1185">Reference proteome</keyword>
<accession>A0A6P6QEB1</accession>
<comment type="similarity">
    <text evidence="2">Belongs to the ESS2 family.</text>
</comment>
<gene>
    <name evidence="5" type="primary">LOC113110502</name>
</gene>
<dbReference type="PANTHER" id="PTHR12940:SF0">
    <property type="entry name" value="SPLICING FACTOR ESS-2 HOMOLOG"/>
    <property type="match status" value="1"/>
</dbReference>
<evidence type="ECO:0000256" key="3">
    <source>
        <dbReference type="ARBA" id="ARBA00023242"/>
    </source>
</evidence>
<sequence>MLLQSLSGMMWYGLTNRRGRFLMKSDQYIESLGKIIQRDFFPDVSKLKAQKDYLEAEENRDLEWMREVAIKYGKSR</sequence>
<dbReference type="GeneID" id="113110502"/>
<dbReference type="InterPro" id="IPR019148">
    <property type="entry name" value="Nuclear_protein_DGCR14_ESS-2"/>
</dbReference>
<dbReference type="Pfam" id="PF09751">
    <property type="entry name" value="Es2"/>
    <property type="match status" value="1"/>
</dbReference>
<keyword evidence="3" id="KW-0539">Nucleus</keyword>
<evidence type="ECO:0000313" key="4">
    <source>
        <dbReference type="Proteomes" id="UP000515129"/>
    </source>
</evidence>
<dbReference type="Proteomes" id="UP000515129">
    <property type="component" value="Chromosome 10"/>
</dbReference>
<dbReference type="KEGG" id="caua:113110502"/>